<evidence type="ECO:0000313" key="6">
    <source>
        <dbReference type="EMBL" id="PAT34905.1"/>
    </source>
</evidence>
<accession>A0A2A2AS16</accession>
<gene>
    <name evidence="6" type="ORF">CK620_08235</name>
    <name evidence="7" type="ORF">CK621_13875</name>
    <name evidence="8" type="ORF">CLI92_05320</name>
</gene>
<evidence type="ECO:0000259" key="4">
    <source>
        <dbReference type="PROSITE" id="PS50042"/>
    </source>
</evidence>
<dbReference type="PROSITE" id="PS51063">
    <property type="entry name" value="HTH_CRP_2"/>
    <property type="match status" value="1"/>
</dbReference>
<dbReference type="InterPro" id="IPR018490">
    <property type="entry name" value="cNMP-bd_dom_sf"/>
</dbReference>
<dbReference type="Pfam" id="PF13545">
    <property type="entry name" value="HTH_Crp_2"/>
    <property type="match status" value="1"/>
</dbReference>
<dbReference type="InterPro" id="IPR000595">
    <property type="entry name" value="cNMP-bd_dom"/>
</dbReference>
<keyword evidence="1" id="KW-0805">Transcription regulation</keyword>
<accession>A0A2A2A8R7</accession>
<evidence type="ECO:0000259" key="5">
    <source>
        <dbReference type="PROSITE" id="PS51063"/>
    </source>
</evidence>
<dbReference type="InterPro" id="IPR014710">
    <property type="entry name" value="RmlC-like_jellyroll"/>
</dbReference>
<feature type="domain" description="Cyclic nucleotide-binding" evidence="4">
    <location>
        <begin position="30"/>
        <end position="150"/>
    </location>
</feature>
<dbReference type="InterPro" id="IPR036390">
    <property type="entry name" value="WH_DNA-bd_sf"/>
</dbReference>
<protein>
    <submittedName>
        <fullName evidence="6">Crp/Fnr family transcriptional regulator</fullName>
    </submittedName>
</protein>
<dbReference type="Proteomes" id="UP000217999">
    <property type="component" value="Unassembled WGS sequence"/>
</dbReference>
<evidence type="ECO:0000313" key="7">
    <source>
        <dbReference type="EMBL" id="PAT40484.1"/>
    </source>
</evidence>
<dbReference type="GeneID" id="93874214"/>
<dbReference type="GO" id="GO:0003677">
    <property type="term" value="F:DNA binding"/>
    <property type="evidence" value="ECO:0007669"/>
    <property type="project" value="UniProtKB-KW"/>
</dbReference>
<sequence>MRSPIPERRLPAIVQQRRAPTEDELAAIPWLARLKPQDRRFAEKAIEVGQIPQGDFICIAGKPVRYWLGVVDGLFKMSNNRVDGTTISYAGIPKSCWFGEGTALKREPYRYNIQALRKSTIAALPLEAFHTLLDRSIEFNRVIMGQLNERVGQFIAGREMDRLSNPDARVARSLAALVNPVLAPNADRSLRITQQELAYLIGLSRQRVNMALVRLQAQGLVQLEYGGLQVLEPATLAQYE</sequence>
<dbReference type="Proteomes" id="UP000217780">
    <property type="component" value="Unassembled WGS sequence"/>
</dbReference>
<accession>A0A2A2T757</accession>
<organism evidence="6 10">
    <name type="scientific">Vandammella animalimorsus</name>
    <dbReference type="NCBI Taxonomy" id="2029117"/>
    <lineage>
        <taxon>Bacteria</taxon>
        <taxon>Pseudomonadati</taxon>
        <taxon>Pseudomonadota</taxon>
        <taxon>Betaproteobacteria</taxon>
        <taxon>Burkholderiales</taxon>
        <taxon>Comamonadaceae</taxon>
        <taxon>Vandammella</taxon>
    </lineage>
</organism>
<evidence type="ECO:0000313" key="9">
    <source>
        <dbReference type="Proteomes" id="UP000217780"/>
    </source>
</evidence>
<evidence type="ECO:0000256" key="3">
    <source>
        <dbReference type="ARBA" id="ARBA00023163"/>
    </source>
</evidence>
<dbReference type="Proteomes" id="UP000218439">
    <property type="component" value="Unassembled WGS sequence"/>
</dbReference>
<dbReference type="EMBL" id="NSJF01000003">
    <property type="protein sequence ID" value="PAT34905.1"/>
    <property type="molecule type" value="Genomic_DNA"/>
</dbReference>
<dbReference type="SUPFAM" id="SSF46785">
    <property type="entry name" value="Winged helix' DNA-binding domain"/>
    <property type="match status" value="1"/>
</dbReference>
<reference evidence="9 10" key="1">
    <citation type="submission" date="2017-08" db="EMBL/GenBank/DDBJ databases">
        <title>WGS of Clinical strains of the CDC Group NO-1 linked to zoonotic infections in humans.</title>
        <authorList>
            <person name="Bernier A.-M."/>
            <person name="Bernard K."/>
        </authorList>
    </citation>
    <scope>NUCLEOTIDE SEQUENCE [LARGE SCALE GENOMIC DNA]</scope>
    <source>
        <strain evidence="6 10">NML03-0146</strain>
        <strain evidence="7 11">NML120219</strain>
        <strain evidence="8 9">NML91-0035</strain>
    </source>
</reference>
<evidence type="ECO:0000256" key="2">
    <source>
        <dbReference type="ARBA" id="ARBA00023125"/>
    </source>
</evidence>
<dbReference type="SUPFAM" id="SSF51206">
    <property type="entry name" value="cAMP-binding domain-like"/>
    <property type="match status" value="1"/>
</dbReference>
<dbReference type="EMBL" id="NTBI01000003">
    <property type="protein sequence ID" value="PAX17559.1"/>
    <property type="molecule type" value="Genomic_DNA"/>
</dbReference>
<dbReference type="EMBL" id="NSJE01000033">
    <property type="protein sequence ID" value="PAT40484.1"/>
    <property type="molecule type" value="Genomic_DNA"/>
</dbReference>
<evidence type="ECO:0000256" key="1">
    <source>
        <dbReference type="ARBA" id="ARBA00023015"/>
    </source>
</evidence>
<dbReference type="Gene3D" id="1.10.10.10">
    <property type="entry name" value="Winged helix-like DNA-binding domain superfamily/Winged helix DNA-binding domain"/>
    <property type="match status" value="1"/>
</dbReference>
<dbReference type="AlphaFoldDB" id="A0A2A2A8R7"/>
<keyword evidence="3" id="KW-0804">Transcription</keyword>
<proteinExistence type="predicted"/>
<dbReference type="InterPro" id="IPR050397">
    <property type="entry name" value="Env_Response_Regulators"/>
</dbReference>
<dbReference type="Pfam" id="PF00027">
    <property type="entry name" value="cNMP_binding"/>
    <property type="match status" value="1"/>
</dbReference>
<keyword evidence="2" id="KW-0238">DNA-binding</keyword>
<name>A0A2A2A8R7_9BURK</name>
<dbReference type="PROSITE" id="PS50042">
    <property type="entry name" value="CNMP_BINDING_3"/>
    <property type="match status" value="1"/>
</dbReference>
<dbReference type="GO" id="GO:0003700">
    <property type="term" value="F:DNA-binding transcription factor activity"/>
    <property type="evidence" value="ECO:0007669"/>
    <property type="project" value="TreeGrafter"/>
</dbReference>
<dbReference type="InterPro" id="IPR012318">
    <property type="entry name" value="HTH_CRP"/>
</dbReference>
<evidence type="ECO:0000313" key="8">
    <source>
        <dbReference type="EMBL" id="PAX17559.1"/>
    </source>
</evidence>
<dbReference type="RefSeq" id="WP_095541653.1">
    <property type="nucleotide sequence ID" value="NZ_CP156659.1"/>
</dbReference>
<dbReference type="InterPro" id="IPR036388">
    <property type="entry name" value="WH-like_DNA-bd_sf"/>
</dbReference>
<dbReference type="Gene3D" id="2.60.120.10">
    <property type="entry name" value="Jelly Rolls"/>
    <property type="match status" value="1"/>
</dbReference>
<dbReference type="GO" id="GO:0005829">
    <property type="term" value="C:cytosol"/>
    <property type="evidence" value="ECO:0007669"/>
    <property type="project" value="TreeGrafter"/>
</dbReference>
<dbReference type="PANTHER" id="PTHR24567:SF68">
    <property type="entry name" value="DNA-BINDING TRANSCRIPTIONAL DUAL REGULATOR CRP"/>
    <property type="match status" value="1"/>
</dbReference>
<comment type="caution">
    <text evidence="6">The sequence shown here is derived from an EMBL/GenBank/DDBJ whole genome shotgun (WGS) entry which is preliminary data.</text>
</comment>
<evidence type="ECO:0000313" key="11">
    <source>
        <dbReference type="Proteomes" id="UP000218439"/>
    </source>
</evidence>
<dbReference type="PANTHER" id="PTHR24567">
    <property type="entry name" value="CRP FAMILY TRANSCRIPTIONAL REGULATORY PROTEIN"/>
    <property type="match status" value="1"/>
</dbReference>
<feature type="domain" description="HTH crp-type" evidence="5">
    <location>
        <begin position="164"/>
        <end position="234"/>
    </location>
</feature>
<evidence type="ECO:0000313" key="10">
    <source>
        <dbReference type="Proteomes" id="UP000217999"/>
    </source>
</evidence>